<gene>
    <name evidence="2" type="ORF">RFI_16942</name>
</gene>
<proteinExistence type="predicted"/>
<evidence type="ECO:0000313" key="2">
    <source>
        <dbReference type="EMBL" id="ETO20277.1"/>
    </source>
</evidence>
<dbReference type="EMBL" id="ASPP01012772">
    <property type="protein sequence ID" value="ETO20277.1"/>
    <property type="molecule type" value="Genomic_DNA"/>
</dbReference>
<sequence>MYAHMYIYIYIYYTCMYDQNEEMRKEILDLKKTATIQAQVLASPAPEVLYLIGSNKWEESGIFAKKWKLHQGVYSGFLFFLYLYKVLSERRVCYASARSKCAIRWNPELQAWLIDRRGLAFDNEASLIAYQDVPHPGLVTTNWLVYNDDLQTWVSADNYRIECFNVLEFLTRVESNTYICIFFYNKYNRPLQYERNDDQPTFRRNNAHERVSCTTYSAVNENVTAIGTNTEIINGNNMFVDLNAINAPGLCLPTIHEASNLKQPPGLSYGGRDINDDPNELQRKTSRKVKN</sequence>
<name>X6N4N2_RETFI</name>
<dbReference type="Proteomes" id="UP000023152">
    <property type="component" value="Unassembled WGS sequence"/>
</dbReference>
<organism evidence="2 3">
    <name type="scientific">Reticulomyxa filosa</name>
    <dbReference type="NCBI Taxonomy" id="46433"/>
    <lineage>
        <taxon>Eukaryota</taxon>
        <taxon>Sar</taxon>
        <taxon>Rhizaria</taxon>
        <taxon>Retaria</taxon>
        <taxon>Foraminifera</taxon>
        <taxon>Monothalamids</taxon>
        <taxon>Reticulomyxidae</taxon>
        <taxon>Reticulomyxa</taxon>
    </lineage>
</organism>
<evidence type="ECO:0000256" key="1">
    <source>
        <dbReference type="SAM" id="MobiDB-lite"/>
    </source>
</evidence>
<dbReference type="AlphaFoldDB" id="X6N4N2"/>
<keyword evidence="3" id="KW-1185">Reference proteome</keyword>
<comment type="caution">
    <text evidence="2">The sequence shown here is derived from an EMBL/GenBank/DDBJ whole genome shotgun (WGS) entry which is preliminary data.</text>
</comment>
<reference evidence="2 3" key="1">
    <citation type="journal article" date="2013" name="Curr. Biol.">
        <title>The Genome of the Foraminiferan Reticulomyxa filosa.</title>
        <authorList>
            <person name="Glockner G."/>
            <person name="Hulsmann N."/>
            <person name="Schleicher M."/>
            <person name="Noegel A.A."/>
            <person name="Eichinger L."/>
            <person name="Gallinger C."/>
            <person name="Pawlowski J."/>
            <person name="Sierra R."/>
            <person name="Euteneuer U."/>
            <person name="Pillet L."/>
            <person name="Moustafa A."/>
            <person name="Platzer M."/>
            <person name="Groth M."/>
            <person name="Szafranski K."/>
            <person name="Schliwa M."/>
        </authorList>
    </citation>
    <scope>NUCLEOTIDE SEQUENCE [LARGE SCALE GENOMIC DNA]</scope>
</reference>
<accession>X6N4N2</accession>
<evidence type="ECO:0000313" key="3">
    <source>
        <dbReference type="Proteomes" id="UP000023152"/>
    </source>
</evidence>
<feature type="region of interest" description="Disordered" evidence="1">
    <location>
        <begin position="262"/>
        <end position="291"/>
    </location>
</feature>
<protein>
    <submittedName>
        <fullName evidence="2">Uncharacterized protein</fullName>
    </submittedName>
</protein>